<evidence type="ECO:0000256" key="4">
    <source>
        <dbReference type="ARBA" id="ARBA00022490"/>
    </source>
</evidence>
<comment type="subcellular location">
    <subcellularLocation>
        <location evidence="1">Cytoplasm</location>
    </subcellularLocation>
</comment>
<dbReference type="InterPro" id="IPR006176">
    <property type="entry name" value="3-OHacyl-CoA_DH_NAD-bd"/>
</dbReference>
<evidence type="ECO:0000256" key="8">
    <source>
        <dbReference type="ARBA" id="ARBA00038962"/>
    </source>
</evidence>
<evidence type="ECO:0000256" key="10">
    <source>
        <dbReference type="PIRSR" id="PIRSR000105-1"/>
    </source>
</evidence>
<comment type="caution">
    <text evidence="13">The sequence shown here is derived from an EMBL/GenBank/DDBJ whole genome shotgun (WGS) entry which is preliminary data.</text>
</comment>
<proteinExistence type="inferred from homology"/>
<evidence type="ECO:0000259" key="11">
    <source>
        <dbReference type="Pfam" id="PF00725"/>
    </source>
</evidence>
<evidence type="ECO:0000256" key="7">
    <source>
        <dbReference type="ARBA" id="ARBA00023027"/>
    </source>
</evidence>
<sequence length="340" mass="36733">MSPSPALALPFAAQPLGAGTLDPARSRIAVLGAGVMGPGIALTFAEHGFEVDLCETTHSAIDRGMASLEDALRLKEEAGLIPSDLANATFERVRPHVGSEAALASARLVIEAVTENADVKRAVYAQISQLAAPDTIVWSNTSTMNVFALADEALRTRLLVAHWFAPPHILPLVEVVGEPATLPGLVDQTLAALRGLGKAPVRLNKFVPGFVINRLQRALGREAFYLLDEGVISAEDLDVAVRTSLSPRMQLLGLMQRYDYTGLTLSLRNLADPAMTDAPLDTQPAALVERVERGELGVSSGKGFYDYHGRSLIELQRERDEKLWRIMRSLGDFAQDPKPI</sequence>
<keyword evidence="5" id="KW-0597">Phosphoprotein</keyword>
<dbReference type="GO" id="GO:0070403">
    <property type="term" value="F:NAD+ binding"/>
    <property type="evidence" value="ECO:0007669"/>
    <property type="project" value="InterPro"/>
</dbReference>
<evidence type="ECO:0000256" key="6">
    <source>
        <dbReference type="ARBA" id="ARBA00023002"/>
    </source>
</evidence>
<evidence type="ECO:0000313" key="14">
    <source>
        <dbReference type="Proteomes" id="UP000318405"/>
    </source>
</evidence>
<keyword evidence="6" id="KW-0560">Oxidoreductase</keyword>
<dbReference type="InterPro" id="IPR006108">
    <property type="entry name" value="3HC_DH_C"/>
</dbReference>
<evidence type="ECO:0000259" key="12">
    <source>
        <dbReference type="Pfam" id="PF02737"/>
    </source>
</evidence>
<dbReference type="GO" id="GO:0005737">
    <property type="term" value="C:cytoplasm"/>
    <property type="evidence" value="ECO:0007669"/>
    <property type="project" value="UniProtKB-SubCell"/>
</dbReference>
<gene>
    <name evidence="13" type="ORF">FOZ76_01575</name>
</gene>
<dbReference type="InterPro" id="IPR013328">
    <property type="entry name" value="6PGD_dom2"/>
</dbReference>
<dbReference type="Gene3D" id="3.40.50.720">
    <property type="entry name" value="NAD(P)-binding Rossmann-like Domain"/>
    <property type="match status" value="1"/>
</dbReference>
<dbReference type="PIRSF" id="PIRSF000105">
    <property type="entry name" value="HCDH"/>
    <property type="match status" value="1"/>
</dbReference>
<organism evidence="13 14">
    <name type="scientific">Verticiella sediminum</name>
    <dbReference type="NCBI Taxonomy" id="1247510"/>
    <lineage>
        <taxon>Bacteria</taxon>
        <taxon>Pseudomonadati</taxon>
        <taxon>Pseudomonadota</taxon>
        <taxon>Betaproteobacteria</taxon>
        <taxon>Burkholderiales</taxon>
        <taxon>Alcaligenaceae</taxon>
        <taxon>Verticiella</taxon>
    </lineage>
</organism>
<name>A0A556B0W9_9BURK</name>
<dbReference type="InterPro" id="IPR036291">
    <property type="entry name" value="NAD(P)-bd_dom_sf"/>
</dbReference>
<dbReference type="RefSeq" id="WP_143946369.1">
    <property type="nucleotide sequence ID" value="NZ_BAABMB010000001.1"/>
</dbReference>
<dbReference type="SUPFAM" id="SSF48179">
    <property type="entry name" value="6-phosphogluconate dehydrogenase C-terminal domain-like"/>
    <property type="match status" value="1"/>
</dbReference>
<dbReference type="AlphaFoldDB" id="A0A556B0W9"/>
<feature type="site" description="Important for catalytic activity" evidence="10">
    <location>
        <position position="162"/>
    </location>
</feature>
<dbReference type="InterPro" id="IPR008927">
    <property type="entry name" value="6-PGluconate_DH-like_C_sf"/>
</dbReference>
<feature type="domain" description="3-hydroxyacyl-CoA dehydrogenase C-terminal" evidence="11">
    <location>
        <begin position="209"/>
        <end position="307"/>
    </location>
</feature>
<dbReference type="GO" id="GO:0050104">
    <property type="term" value="F:L-gulonate 3-dehydrogenase activity"/>
    <property type="evidence" value="ECO:0007669"/>
    <property type="project" value="UniProtKB-EC"/>
</dbReference>
<reference evidence="13 14" key="1">
    <citation type="submission" date="2019-07" db="EMBL/GenBank/DDBJ databases">
        <title>Qingshengfaniella alkalisoli gen. nov., sp. nov., isolated from saline soil.</title>
        <authorList>
            <person name="Xu L."/>
            <person name="Huang X.-X."/>
            <person name="Sun J.-Q."/>
        </authorList>
    </citation>
    <scope>NUCLEOTIDE SEQUENCE [LARGE SCALE GENOMIC DNA]</scope>
    <source>
        <strain evidence="13 14">DSM 27279</strain>
    </source>
</reference>
<dbReference type="InterPro" id="IPR022694">
    <property type="entry name" value="3-OHacyl-CoA_DH"/>
</dbReference>
<dbReference type="PANTHER" id="PTHR48075">
    <property type="entry name" value="3-HYDROXYACYL-COA DEHYDROGENASE FAMILY PROTEIN"/>
    <property type="match status" value="1"/>
</dbReference>
<evidence type="ECO:0000256" key="9">
    <source>
        <dbReference type="ARBA" id="ARBA00042709"/>
    </source>
</evidence>
<dbReference type="Pfam" id="PF00725">
    <property type="entry name" value="3HCDH"/>
    <property type="match status" value="1"/>
</dbReference>
<dbReference type="Proteomes" id="UP000318405">
    <property type="component" value="Unassembled WGS sequence"/>
</dbReference>
<dbReference type="EMBL" id="VLTJ01000003">
    <property type="protein sequence ID" value="TSH98831.1"/>
    <property type="molecule type" value="Genomic_DNA"/>
</dbReference>
<dbReference type="PANTHER" id="PTHR48075:SF1">
    <property type="entry name" value="LAMBDA-CRYSTALLIN HOMOLOG"/>
    <property type="match status" value="1"/>
</dbReference>
<protein>
    <recommendedName>
        <fullName evidence="9">L-gulonate 3-dehydrogenase</fullName>
        <ecNumber evidence="8">1.1.1.45</ecNumber>
    </recommendedName>
    <alternativeName>
        <fullName evidence="9">L-gulonate 3-dehydrogenase</fullName>
    </alternativeName>
</protein>
<keyword evidence="7" id="KW-0520">NAD</keyword>
<dbReference type="Gene3D" id="1.10.1040.10">
    <property type="entry name" value="N-(1-d-carboxylethyl)-l-norvaline Dehydrogenase, domain 2"/>
    <property type="match status" value="1"/>
</dbReference>
<accession>A0A556B0W9</accession>
<evidence type="ECO:0000256" key="3">
    <source>
        <dbReference type="ARBA" id="ARBA00011738"/>
    </source>
</evidence>
<feature type="domain" description="3-hydroxyacyl-CoA dehydrogenase NAD binding" evidence="12">
    <location>
        <begin position="28"/>
        <end position="204"/>
    </location>
</feature>
<dbReference type="OrthoDB" id="5287258at2"/>
<evidence type="ECO:0000256" key="5">
    <source>
        <dbReference type="ARBA" id="ARBA00022553"/>
    </source>
</evidence>
<keyword evidence="4" id="KW-0963">Cytoplasm</keyword>
<evidence type="ECO:0000313" key="13">
    <source>
        <dbReference type="EMBL" id="TSH98831.1"/>
    </source>
</evidence>
<dbReference type="GO" id="GO:0006631">
    <property type="term" value="P:fatty acid metabolic process"/>
    <property type="evidence" value="ECO:0007669"/>
    <property type="project" value="InterPro"/>
</dbReference>
<keyword evidence="14" id="KW-1185">Reference proteome</keyword>
<dbReference type="EC" id="1.1.1.45" evidence="8"/>
<dbReference type="Pfam" id="PF02737">
    <property type="entry name" value="3HCDH_N"/>
    <property type="match status" value="1"/>
</dbReference>
<evidence type="ECO:0000256" key="1">
    <source>
        <dbReference type="ARBA" id="ARBA00004496"/>
    </source>
</evidence>
<comment type="subunit">
    <text evidence="3">Homodimer.</text>
</comment>
<comment type="similarity">
    <text evidence="2">Belongs to the 3-hydroxyacyl-CoA dehydrogenase family.</text>
</comment>
<evidence type="ECO:0000256" key="2">
    <source>
        <dbReference type="ARBA" id="ARBA00009463"/>
    </source>
</evidence>
<dbReference type="SUPFAM" id="SSF51735">
    <property type="entry name" value="NAD(P)-binding Rossmann-fold domains"/>
    <property type="match status" value="1"/>
</dbReference>